<dbReference type="RefSeq" id="XP_031919766.1">
    <property type="nucleotide sequence ID" value="XM_032058321.1"/>
</dbReference>
<dbReference type="EMBL" id="ML743551">
    <property type="protein sequence ID" value="KAE8143703.1"/>
    <property type="molecule type" value="Genomic_DNA"/>
</dbReference>
<dbReference type="AlphaFoldDB" id="A0A5N6TBJ8"/>
<reference evidence="2 3" key="1">
    <citation type="submission" date="2019-04" db="EMBL/GenBank/DDBJ databases">
        <title>Friends and foes A comparative genomics study of 23 Aspergillus species from section Flavi.</title>
        <authorList>
            <consortium name="DOE Joint Genome Institute"/>
            <person name="Kjaerbolling I."/>
            <person name="Vesth T."/>
            <person name="Frisvad J.C."/>
            <person name="Nybo J.L."/>
            <person name="Theobald S."/>
            <person name="Kildgaard S."/>
            <person name="Isbrandt T."/>
            <person name="Kuo A."/>
            <person name="Sato A."/>
            <person name="Lyhne E.K."/>
            <person name="Kogle M.E."/>
            <person name="Wiebenga A."/>
            <person name="Kun R.S."/>
            <person name="Lubbers R.J."/>
            <person name="Makela M.R."/>
            <person name="Barry K."/>
            <person name="Chovatia M."/>
            <person name="Clum A."/>
            <person name="Daum C."/>
            <person name="Haridas S."/>
            <person name="He G."/>
            <person name="LaButti K."/>
            <person name="Lipzen A."/>
            <person name="Mondo S."/>
            <person name="Riley R."/>
            <person name="Salamov A."/>
            <person name="Simmons B.A."/>
            <person name="Magnuson J.K."/>
            <person name="Henrissat B."/>
            <person name="Mortensen U.H."/>
            <person name="Larsen T.O."/>
            <person name="Devries R.P."/>
            <person name="Grigoriev I.V."/>
            <person name="Machida M."/>
            <person name="Baker S.E."/>
            <person name="Andersen M.R."/>
        </authorList>
    </citation>
    <scope>NUCLEOTIDE SEQUENCE [LARGE SCALE GENOMIC DNA]</scope>
    <source>
        <strain evidence="2 3">CBS 117625</strain>
    </source>
</reference>
<feature type="region of interest" description="Disordered" evidence="1">
    <location>
        <begin position="56"/>
        <end position="80"/>
    </location>
</feature>
<sequence>MLYLFANVNFKPGQYNNWQAAYDKRESLYTTQFDFPVMIQFLTDACRPCPPTSTCSTTKPSEAAWTSPATADSAASCTTH</sequence>
<accession>A0A5N6TBJ8</accession>
<evidence type="ECO:0000256" key="1">
    <source>
        <dbReference type="SAM" id="MobiDB-lite"/>
    </source>
</evidence>
<feature type="compositionally biased region" description="Polar residues" evidence="1">
    <location>
        <begin position="67"/>
        <end position="80"/>
    </location>
</feature>
<evidence type="ECO:0000313" key="2">
    <source>
        <dbReference type="EMBL" id="KAE8143703.1"/>
    </source>
</evidence>
<keyword evidence="3" id="KW-1185">Reference proteome</keyword>
<dbReference type="Proteomes" id="UP000325672">
    <property type="component" value="Unassembled WGS sequence"/>
</dbReference>
<proteinExistence type="predicted"/>
<protein>
    <submittedName>
        <fullName evidence="2">Uncharacterized protein</fullName>
    </submittedName>
</protein>
<gene>
    <name evidence="2" type="ORF">BDV38DRAFT_276786</name>
</gene>
<organism evidence="2 3">
    <name type="scientific">Aspergillus pseudotamarii</name>
    <dbReference type="NCBI Taxonomy" id="132259"/>
    <lineage>
        <taxon>Eukaryota</taxon>
        <taxon>Fungi</taxon>
        <taxon>Dikarya</taxon>
        <taxon>Ascomycota</taxon>
        <taxon>Pezizomycotina</taxon>
        <taxon>Eurotiomycetes</taxon>
        <taxon>Eurotiomycetidae</taxon>
        <taxon>Eurotiales</taxon>
        <taxon>Aspergillaceae</taxon>
        <taxon>Aspergillus</taxon>
        <taxon>Aspergillus subgen. Circumdati</taxon>
    </lineage>
</organism>
<dbReference type="GeneID" id="43642531"/>
<name>A0A5N6TBJ8_ASPPS</name>
<dbReference type="OrthoDB" id="5328688at2759"/>
<evidence type="ECO:0000313" key="3">
    <source>
        <dbReference type="Proteomes" id="UP000325672"/>
    </source>
</evidence>